<evidence type="ECO:0000256" key="5">
    <source>
        <dbReference type="ARBA" id="ARBA00022989"/>
    </source>
</evidence>
<reference evidence="9" key="1">
    <citation type="journal article" date="2014" name="Int. J. Syst. Evol. Microbiol.">
        <title>Complete genome sequence of Corynebacterium casei LMG S-19264T (=DSM 44701T), isolated from a smear-ripened cheese.</title>
        <authorList>
            <consortium name="US DOE Joint Genome Institute (JGI-PGF)"/>
            <person name="Walter F."/>
            <person name="Albersmeier A."/>
            <person name="Kalinowski J."/>
            <person name="Ruckert C."/>
        </authorList>
    </citation>
    <scope>NUCLEOTIDE SEQUENCE</scope>
    <source>
        <strain evidence="9">CGMCC 1.12827</strain>
    </source>
</reference>
<evidence type="ECO:0000313" key="10">
    <source>
        <dbReference type="Proteomes" id="UP000621454"/>
    </source>
</evidence>
<evidence type="ECO:0000256" key="4">
    <source>
        <dbReference type="ARBA" id="ARBA00022692"/>
    </source>
</evidence>
<dbReference type="GO" id="GO:0022857">
    <property type="term" value="F:transmembrane transporter activity"/>
    <property type="evidence" value="ECO:0007669"/>
    <property type="project" value="InterPro"/>
</dbReference>
<feature type="transmembrane region" description="Helical" evidence="8">
    <location>
        <begin position="104"/>
        <end position="131"/>
    </location>
</feature>
<evidence type="ECO:0000256" key="1">
    <source>
        <dbReference type="ARBA" id="ARBA00004141"/>
    </source>
</evidence>
<dbReference type="InterPro" id="IPR001248">
    <property type="entry name" value="Pur-cyt_permease"/>
</dbReference>
<evidence type="ECO:0000256" key="6">
    <source>
        <dbReference type="ARBA" id="ARBA00023136"/>
    </source>
</evidence>
<dbReference type="Proteomes" id="UP000621454">
    <property type="component" value="Unassembled WGS sequence"/>
</dbReference>
<dbReference type="Pfam" id="PF02133">
    <property type="entry name" value="Transp_cyt_pur"/>
    <property type="match status" value="1"/>
</dbReference>
<name>A0A916WPV8_9ACTN</name>
<evidence type="ECO:0000256" key="7">
    <source>
        <dbReference type="PIRNR" id="PIRNR002744"/>
    </source>
</evidence>
<dbReference type="PANTHER" id="PTHR31806:SF1">
    <property type="entry name" value="PURINE-CYTOSINE PERMEASE FCY2-RELATED"/>
    <property type="match status" value="1"/>
</dbReference>
<comment type="subcellular location">
    <subcellularLocation>
        <location evidence="1">Membrane</location>
        <topology evidence="1">Multi-pass membrane protein</topology>
    </subcellularLocation>
</comment>
<evidence type="ECO:0000256" key="8">
    <source>
        <dbReference type="SAM" id="Phobius"/>
    </source>
</evidence>
<feature type="transmembrane region" description="Helical" evidence="8">
    <location>
        <begin position="292"/>
        <end position="313"/>
    </location>
</feature>
<keyword evidence="6 7" id="KW-0472">Membrane</keyword>
<feature type="transmembrane region" description="Helical" evidence="8">
    <location>
        <begin position="357"/>
        <end position="378"/>
    </location>
</feature>
<feature type="transmembrane region" description="Helical" evidence="8">
    <location>
        <begin position="333"/>
        <end position="351"/>
    </location>
</feature>
<dbReference type="InterPro" id="IPR026030">
    <property type="entry name" value="Pur-cyt_permease_Fcy2/21/22"/>
</dbReference>
<feature type="transmembrane region" description="Helical" evidence="8">
    <location>
        <begin position="437"/>
        <end position="456"/>
    </location>
</feature>
<feature type="transmembrane region" description="Helical" evidence="8">
    <location>
        <begin position="208"/>
        <end position="226"/>
    </location>
</feature>
<protein>
    <submittedName>
        <fullName evidence="9">Cytosine permease</fullName>
    </submittedName>
</protein>
<dbReference type="EMBL" id="BMGC01000003">
    <property type="protein sequence ID" value="GGB21340.1"/>
    <property type="molecule type" value="Genomic_DNA"/>
</dbReference>
<comment type="similarity">
    <text evidence="2 7">Belongs to the purine-cytosine permease (2.A.39) family.</text>
</comment>
<feature type="transmembrane region" description="Helical" evidence="8">
    <location>
        <begin position="398"/>
        <end position="417"/>
    </location>
</feature>
<keyword evidence="4 8" id="KW-0812">Transmembrane</keyword>
<organism evidence="9 10">
    <name type="scientific">Gordonia jinhuaensis</name>
    <dbReference type="NCBI Taxonomy" id="1517702"/>
    <lineage>
        <taxon>Bacteria</taxon>
        <taxon>Bacillati</taxon>
        <taxon>Actinomycetota</taxon>
        <taxon>Actinomycetes</taxon>
        <taxon>Mycobacteriales</taxon>
        <taxon>Gordoniaceae</taxon>
        <taxon>Gordonia</taxon>
    </lineage>
</organism>
<dbReference type="PIRSF" id="PIRSF002744">
    <property type="entry name" value="Pur-cyt_permease"/>
    <property type="match status" value="1"/>
</dbReference>
<feature type="transmembrane region" description="Helical" evidence="8">
    <location>
        <begin position="247"/>
        <end position="272"/>
    </location>
</feature>
<keyword evidence="10" id="KW-1185">Reference proteome</keyword>
<evidence type="ECO:0000256" key="2">
    <source>
        <dbReference type="ARBA" id="ARBA00008974"/>
    </source>
</evidence>
<dbReference type="Gene3D" id="1.10.4160.10">
    <property type="entry name" value="Hydantoin permease"/>
    <property type="match status" value="1"/>
</dbReference>
<reference evidence="9" key="2">
    <citation type="submission" date="2020-09" db="EMBL/GenBank/DDBJ databases">
        <authorList>
            <person name="Sun Q."/>
            <person name="Zhou Y."/>
        </authorList>
    </citation>
    <scope>NUCLEOTIDE SEQUENCE</scope>
    <source>
        <strain evidence="9">CGMCC 1.12827</strain>
    </source>
</reference>
<gene>
    <name evidence="9" type="ORF">GCM10011489_06890</name>
</gene>
<evidence type="ECO:0000256" key="3">
    <source>
        <dbReference type="ARBA" id="ARBA00022448"/>
    </source>
</evidence>
<accession>A0A916WPV8</accession>
<evidence type="ECO:0000313" key="9">
    <source>
        <dbReference type="EMBL" id="GGB21340.1"/>
    </source>
</evidence>
<dbReference type="GO" id="GO:0005886">
    <property type="term" value="C:plasma membrane"/>
    <property type="evidence" value="ECO:0007669"/>
    <property type="project" value="TreeGrafter"/>
</dbReference>
<dbReference type="RefSeq" id="WP_229742133.1">
    <property type="nucleotide sequence ID" value="NZ_BMGC01000003.1"/>
</dbReference>
<keyword evidence="3 7" id="KW-0813">Transport</keyword>
<proteinExistence type="inferred from homology"/>
<sequence>MTGTETTDNAEALDYGAKVIAIEPGGAEWIPPEARHGHPISLFWTWTSPNMEFATIFVGFLGVAAFGLNLWQAIVAIIIGNALGSITHGFLTARGPSMGVPQMVLGRLSFGYFGNAVPATLMSLMSGVGWFATNSVSATFALNTLTGLPKVPSLVIVVIAELALGFLGHNMIHAFERFAFPILAIIFVIAAIVIFTKTDPSYRPSHHGGSAGFLLTIGAAFGYTAGWNPTATDYSRYLPTSVRGWVAGVYAGAGLFWSTTLLMIVGAASATIPYSGNGSPTDQFTSHFSTWLADLVLIAIVLGGVSANAVNVYSAAMSFSAVGFKTKMHIQRAASAVLFGVIGFLVAWWALKDAASSYENFLLIIAYWIGPWLGVVFVDQFLRRGHDVRPLLYDRSHANWWGLISFAIAVVGSILLFANQTEFHGYVAKHAPSVGDITFFVGFGIAAILYAIGFLATDKNAATTAQVAEEEVSTR</sequence>
<keyword evidence="5 8" id="KW-1133">Transmembrane helix</keyword>
<dbReference type="PANTHER" id="PTHR31806">
    <property type="entry name" value="PURINE-CYTOSINE PERMEASE FCY2-RELATED"/>
    <property type="match status" value="1"/>
</dbReference>
<feature type="transmembrane region" description="Helical" evidence="8">
    <location>
        <begin position="151"/>
        <end position="171"/>
    </location>
</feature>
<dbReference type="AlphaFoldDB" id="A0A916WPV8"/>
<feature type="transmembrane region" description="Helical" evidence="8">
    <location>
        <begin position="53"/>
        <end position="83"/>
    </location>
</feature>
<feature type="transmembrane region" description="Helical" evidence="8">
    <location>
        <begin position="178"/>
        <end position="196"/>
    </location>
</feature>
<comment type="caution">
    <text evidence="9">The sequence shown here is derived from an EMBL/GenBank/DDBJ whole genome shotgun (WGS) entry which is preliminary data.</text>
</comment>